<keyword evidence="2" id="KW-1133">Transmembrane helix</keyword>
<dbReference type="Proteomes" id="UP001301958">
    <property type="component" value="Unassembled WGS sequence"/>
</dbReference>
<keyword evidence="2" id="KW-0812">Transmembrane</keyword>
<feature type="transmembrane region" description="Helical" evidence="2">
    <location>
        <begin position="88"/>
        <end position="107"/>
    </location>
</feature>
<reference evidence="3" key="1">
    <citation type="journal article" date="2023" name="Mol. Phylogenet. Evol.">
        <title>Genome-scale phylogeny and comparative genomics of the fungal order Sordariales.</title>
        <authorList>
            <person name="Hensen N."/>
            <person name="Bonometti L."/>
            <person name="Westerberg I."/>
            <person name="Brannstrom I.O."/>
            <person name="Guillou S."/>
            <person name="Cros-Aarteil S."/>
            <person name="Calhoun S."/>
            <person name="Haridas S."/>
            <person name="Kuo A."/>
            <person name="Mondo S."/>
            <person name="Pangilinan J."/>
            <person name="Riley R."/>
            <person name="LaButti K."/>
            <person name="Andreopoulos B."/>
            <person name="Lipzen A."/>
            <person name="Chen C."/>
            <person name="Yan M."/>
            <person name="Daum C."/>
            <person name="Ng V."/>
            <person name="Clum A."/>
            <person name="Steindorff A."/>
            <person name="Ohm R.A."/>
            <person name="Martin F."/>
            <person name="Silar P."/>
            <person name="Natvig D.O."/>
            <person name="Lalanne C."/>
            <person name="Gautier V."/>
            <person name="Ament-Velasquez S.L."/>
            <person name="Kruys A."/>
            <person name="Hutchinson M.I."/>
            <person name="Powell A.J."/>
            <person name="Barry K."/>
            <person name="Miller A.N."/>
            <person name="Grigoriev I.V."/>
            <person name="Debuchy R."/>
            <person name="Gladieux P."/>
            <person name="Hiltunen Thoren M."/>
            <person name="Johannesson H."/>
        </authorList>
    </citation>
    <scope>NUCLEOTIDE SEQUENCE</scope>
    <source>
        <strain evidence="3">CBS 990.96</strain>
    </source>
</reference>
<comment type="caution">
    <text evidence="3">The sequence shown here is derived from an EMBL/GenBank/DDBJ whole genome shotgun (WGS) entry which is preliminary data.</text>
</comment>
<sequence length="167" mass="19086">MFPFRPFTNQSVKHTHDTRDPDPQQTKTHRRDIPSHGSSSLTSFASLAPPTPPLPNHQESGMMINHNFTFSFFVTCVFVVSTNIPLPLLWVCVLAYVLFYTCQPVLLNPRAKNRSTRQLGFRSDCDDCDLARTSRITQQTTSTTMQIVIIKLHTHTTQLYYSIDMQP</sequence>
<organism evidence="3 4">
    <name type="scientific">Podospora fimiseda</name>
    <dbReference type="NCBI Taxonomy" id="252190"/>
    <lineage>
        <taxon>Eukaryota</taxon>
        <taxon>Fungi</taxon>
        <taxon>Dikarya</taxon>
        <taxon>Ascomycota</taxon>
        <taxon>Pezizomycotina</taxon>
        <taxon>Sordariomycetes</taxon>
        <taxon>Sordariomycetidae</taxon>
        <taxon>Sordariales</taxon>
        <taxon>Podosporaceae</taxon>
        <taxon>Podospora</taxon>
    </lineage>
</organism>
<evidence type="ECO:0000313" key="3">
    <source>
        <dbReference type="EMBL" id="KAK4230084.1"/>
    </source>
</evidence>
<accession>A0AAN7BUZ0</accession>
<evidence type="ECO:0000256" key="2">
    <source>
        <dbReference type="SAM" id="Phobius"/>
    </source>
</evidence>
<evidence type="ECO:0008006" key="5">
    <source>
        <dbReference type="Google" id="ProtNLM"/>
    </source>
</evidence>
<dbReference type="EMBL" id="MU865302">
    <property type="protein sequence ID" value="KAK4230084.1"/>
    <property type="molecule type" value="Genomic_DNA"/>
</dbReference>
<evidence type="ECO:0000256" key="1">
    <source>
        <dbReference type="SAM" id="MobiDB-lite"/>
    </source>
</evidence>
<feature type="transmembrane region" description="Helical" evidence="2">
    <location>
        <begin position="64"/>
        <end position="82"/>
    </location>
</feature>
<feature type="compositionally biased region" description="Polar residues" evidence="1">
    <location>
        <begin position="36"/>
        <end position="45"/>
    </location>
</feature>
<keyword evidence="4" id="KW-1185">Reference proteome</keyword>
<reference evidence="3" key="2">
    <citation type="submission" date="2023-05" db="EMBL/GenBank/DDBJ databases">
        <authorList>
            <consortium name="Lawrence Berkeley National Laboratory"/>
            <person name="Steindorff A."/>
            <person name="Hensen N."/>
            <person name="Bonometti L."/>
            <person name="Westerberg I."/>
            <person name="Brannstrom I.O."/>
            <person name="Guillou S."/>
            <person name="Cros-Aarteil S."/>
            <person name="Calhoun S."/>
            <person name="Haridas S."/>
            <person name="Kuo A."/>
            <person name="Mondo S."/>
            <person name="Pangilinan J."/>
            <person name="Riley R."/>
            <person name="Labutti K."/>
            <person name="Andreopoulos B."/>
            <person name="Lipzen A."/>
            <person name="Chen C."/>
            <person name="Yanf M."/>
            <person name="Daum C."/>
            <person name="Ng V."/>
            <person name="Clum A."/>
            <person name="Ohm R."/>
            <person name="Martin F."/>
            <person name="Silar P."/>
            <person name="Natvig D."/>
            <person name="Lalanne C."/>
            <person name="Gautier V."/>
            <person name="Ament-Velasquez S.L."/>
            <person name="Kruys A."/>
            <person name="Hutchinson M.I."/>
            <person name="Powell A.J."/>
            <person name="Barry K."/>
            <person name="Miller A.N."/>
            <person name="Grigoriev I.V."/>
            <person name="Debuchy R."/>
            <person name="Gladieux P."/>
            <person name="Thoren M.H."/>
            <person name="Johannesson H."/>
        </authorList>
    </citation>
    <scope>NUCLEOTIDE SEQUENCE</scope>
    <source>
        <strain evidence="3">CBS 990.96</strain>
    </source>
</reference>
<evidence type="ECO:0000313" key="4">
    <source>
        <dbReference type="Proteomes" id="UP001301958"/>
    </source>
</evidence>
<protein>
    <recommendedName>
        <fullName evidence="5">Transmembrane protein</fullName>
    </recommendedName>
</protein>
<name>A0AAN7BUZ0_9PEZI</name>
<proteinExistence type="predicted"/>
<gene>
    <name evidence="3" type="ORF">QBC38DRAFT_63542</name>
</gene>
<feature type="region of interest" description="Disordered" evidence="1">
    <location>
        <begin position="1"/>
        <end position="58"/>
    </location>
</feature>
<keyword evidence="2" id="KW-0472">Membrane</keyword>
<dbReference type="AlphaFoldDB" id="A0AAN7BUZ0"/>